<evidence type="ECO:0000256" key="3">
    <source>
        <dbReference type="ARBA" id="ARBA00022729"/>
    </source>
</evidence>
<dbReference type="AlphaFoldDB" id="A0A841JBE7"/>
<protein>
    <submittedName>
        <fullName evidence="8">Outer membrane protein assembly factor BamA</fullName>
    </submittedName>
</protein>
<evidence type="ECO:0000313" key="8">
    <source>
        <dbReference type="EMBL" id="MBB6128217.1"/>
    </source>
</evidence>
<proteinExistence type="predicted"/>
<dbReference type="InterPro" id="IPR000184">
    <property type="entry name" value="Bac_surfAg_D15"/>
</dbReference>
<dbReference type="GO" id="GO:0019867">
    <property type="term" value="C:outer membrane"/>
    <property type="evidence" value="ECO:0007669"/>
    <property type="project" value="InterPro"/>
</dbReference>
<evidence type="ECO:0000256" key="5">
    <source>
        <dbReference type="ARBA" id="ARBA00023237"/>
    </source>
</evidence>
<keyword evidence="3 6" id="KW-0732">Signal</keyword>
<comment type="subcellular location">
    <subcellularLocation>
        <location evidence="1">Membrane</location>
    </subcellularLocation>
</comment>
<gene>
    <name evidence="8" type="ORF">HDF22_002330</name>
</gene>
<feature type="signal peptide" evidence="6">
    <location>
        <begin position="1"/>
        <end position="24"/>
    </location>
</feature>
<evidence type="ECO:0000256" key="4">
    <source>
        <dbReference type="ARBA" id="ARBA00023136"/>
    </source>
</evidence>
<dbReference type="EMBL" id="JACHCA010000005">
    <property type="protein sequence ID" value="MBB6128217.1"/>
    <property type="molecule type" value="Genomic_DNA"/>
</dbReference>
<dbReference type="RefSeq" id="WP_183587544.1">
    <property type="nucleotide sequence ID" value="NZ_JACHCA010000005.1"/>
</dbReference>
<name>A0A841JBE7_9SPHI</name>
<dbReference type="PANTHER" id="PTHR12815">
    <property type="entry name" value="SORTING AND ASSEMBLY MACHINERY SAMM50 PROTEIN FAMILY MEMBER"/>
    <property type="match status" value="1"/>
</dbReference>
<dbReference type="InterPro" id="IPR039910">
    <property type="entry name" value="D15-like"/>
</dbReference>
<dbReference type="Gene3D" id="2.40.160.50">
    <property type="entry name" value="membrane protein fhac: a member of the omp85/tpsb transporter family"/>
    <property type="match status" value="1"/>
</dbReference>
<evidence type="ECO:0000256" key="2">
    <source>
        <dbReference type="ARBA" id="ARBA00022692"/>
    </source>
</evidence>
<keyword evidence="2" id="KW-0812">Transmembrane</keyword>
<evidence type="ECO:0000259" key="7">
    <source>
        <dbReference type="Pfam" id="PF01103"/>
    </source>
</evidence>
<dbReference type="PANTHER" id="PTHR12815:SF47">
    <property type="entry name" value="TRANSLOCATION AND ASSEMBLY MODULE SUBUNIT TAMA"/>
    <property type="match status" value="1"/>
</dbReference>
<dbReference type="Pfam" id="PF01103">
    <property type="entry name" value="Omp85"/>
    <property type="match status" value="1"/>
</dbReference>
<reference evidence="8 9" key="1">
    <citation type="submission" date="2020-08" db="EMBL/GenBank/DDBJ databases">
        <title>Genomic Encyclopedia of Type Strains, Phase IV (KMG-V): Genome sequencing to study the core and pangenomes of soil and plant-associated prokaryotes.</title>
        <authorList>
            <person name="Whitman W."/>
        </authorList>
    </citation>
    <scope>NUCLEOTIDE SEQUENCE [LARGE SCALE GENOMIC DNA]</scope>
    <source>
        <strain evidence="8 9">MP601</strain>
    </source>
</reference>
<evidence type="ECO:0000256" key="6">
    <source>
        <dbReference type="SAM" id="SignalP"/>
    </source>
</evidence>
<keyword evidence="5" id="KW-0998">Cell outer membrane</keyword>
<accession>A0A841JBE7</accession>
<feature type="chain" id="PRO_5032823525" evidence="6">
    <location>
        <begin position="25"/>
        <end position="753"/>
    </location>
</feature>
<dbReference type="Proteomes" id="UP000548326">
    <property type="component" value="Unassembled WGS sequence"/>
</dbReference>
<organism evidence="8 9">
    <name type="scientific">Mucilaginibacter lappiensis</name>
    <dbReference type="NCBI Taxonomy" id="354630"/>
    <lineage>
        <taxon>Bacteria</taxon>
        <taxon>Pseudomonadati</taxon>
        <taxon>Bacteroidota</taxon>
        <taxon>Sphingobacteriia</taxon>
        <taxon>Sphingobacteriales</taxon>
        <taxon>Sphingobacteriaceae</taxon>
        <taxon>Mucilaginibacter</taxon>
    </lineage>
</organism>
<evidence type="ECO:0000313" key="9">
    <source>
        <dbReference type="Proteomes" id="UP000548326"/>
    </source>
</evidence>
<keyword evidence="4" id="KW-0472">Membrane</keyword>
<evidence type="ECO:0000256" key="1">
    <source>
        <dbReference type="ARBA" id="ARBA00004370"/>
    </source>
</evidence>
<sequence length="753" mass="85520">MIKHFRYILILAVLLNACSNTKYLAPGQKLYTGGEVKIQDKDIKKNNAKALSEELQPLLRPKTNSAILGLRVKLWIYNKTSTKKTKGLAHWLHTKFGEPPVLISAVDIEKNSSILQNRLQNESYFQAQVNGDTVTTKKTAKVVYTAQPGPAYKIRKVIFPSGSESIDTAVTGTAAQTLLKPGNNYNLDLIKNERIRIDAKLKEEGFYYFAPENLIMRVDSTIAGHQVDIFVAIKRDISERAQEIYTINNIYVYPSYSLRDTSLNLDKAQKYRWYNIVEKRKTVNSYIFANTVLLRPGEVYNRNDHNNSLNRFVNLGPYKFVKNRFEDVTDSSKLDVYYFLTPYKKKSLQLEILGRTTSANYTGTQVNINWLNRNAFKGGEALKVTLFGSTDVQLGGNNNGFNVYQAGIQTTLSWPRFISPIYPKADNAFIPHTNFTLGYTLVDRQKLYRLNSFNASFGYQWKESVHRSHELNIFNFNFVNPQHISQLYLDSIQNPKNTNPALRHVIDKQFIFGPSYGYTYTNTTDDYRTNTFYYNGKVSLSNNLYGIISGADTVKGKVKQIFGANFNQYIKIENEIRFFHKTGPNSTFASRLLVGVGLPYGNSTQLPYSQQFFIGGPNSLRGFQARTIGPGSYVVKVAAGNFFPDQSGDIKIEANLEYRPKLFSIVYGALFVDAGNIWLKNSNGLQPGAVFTKNFLNDIAVDAGFGLRFDLSVLVLRTDLGVPLRYPYIRPGKKEWDMNFRYSVFNLAIGYPF</sequence>
<comment type="caution">
    <text evidence="8">The sequence shown here is derived from an EMBL/GenBank/DDBJ whole genome shotgun (WGS) entry which is preliminary data.</text>
</comment>
<feature type="domain" description="Bacterial surface antigen (D15)" evidence="7">
    <location>
        <begin position="358"/>
        <end position="750"/>
    </location>
</feature>